<evidence type="ECO:0000313" key="8">
    <source>
        <dbReference type="EMBL" id="QHJ13417.1"/>
    </source>
</evidence>
<keyword evidence="2" id="KW-0547">Nucleotide-binding</keyword>
<dbReference type="OrthoDB" id="9800654at2"/>
<accession>A0A857JR41</accession>
<dbReference type="EMBL" id="CP047656">
    <property type="protein sequence ID" value="QHJ13417.1"/>
    <property type="molecule type" value="Genomic_DNA"/>
</dbReference>
<dbReference type="GO" id="GO:0022857">
    <property type="term" value="F:transmembrane transporter activity"/>
    <property type="evidence" value="ECO:0007669"/>
    <property type="project" value="InterPro"/>
</dbReference>
<keyword evidence="3" id="KW-0201">Cytochrome c-type biogenesis</keyword>
<dbReference type="Pfam" id="PF00005">
    <property type="entry name" value="ABC_tran"/>
    <property type="match status" value="1"/>
</dbReference>
<gene>
    <name evidence="8" type="ORF">FX988_03678</name>
</gene>
<dbReference type="KEGG" id="pmes:FX988_03678"/>
<dbReference type="AlphaFoldDB" id="A0A857JR41"/>
<dbReference type="PANTHER" id="PTHR43499">
    <property type="entry name" value="ABC TRANSPORTER I FAMILY MEMBER 1"/>
    <property type="match status" value="1"/>
</dbReference>
<evidence type="ECO:0000256" key="6">
    <source>
        <dbReference type="ARBA" id="ARBA00023136"/>
    </source>
</evidence>
<dbReference type="InterPro" id="IPR003593">
    <property type="entry name" value="AAA+_ATPase"/>
</dbReference>
<dbReference type="NCBIfam" id="NF010061">
    <property type="entry name" value="PRK13538.1"/>
    <property type="match status" value="1"/>
</dbReference>
<keyword evidence="1" id="KW-0813">Transport</keyword>
<dbReference type="NCBIfam" id="TIGR01189">
    <property type="entry name" value="ccmA"/>
    <property type="match status" value="1"/>
</dbReference>
<dbReference type="SMART" id="SM00382">
    <property type="entry name" value="AAA"/>
    <property type="match status" value="1"/>
</dbReference>
<dbReference type="Proteomes" id="UP000464524">
    <property type="component" value="Chromosome"/>
</dbReference>
<dbReference type="InterPro" id="IPR017871">
    <property type="entry name" value="ABC_transporter-like_CS"/>
</dbReference>
<evidence type="ECO:0000256" key="5">
    <source>
        <dbReference type="ARBA" id="ARBA00022967"/>
    </source>
</evidence>
<dbReference type="InterPro" id="IPR005895">
    <property type="entry name" value="ABC_transptr_haem_export_CcmA"/>
</dbReference>
<reference evidence="8 9" key="1">
    <citation type="submission" date="2019-12" db="EMBL/GenBank/DDBJ databases">
        <title>Genome sequencing and assembly of endphytes of Porphyra tenera.</title>
        <authorList>
            <person name="Park J.M."/>
            <person name="Shin R."/>
            <person name="Jo S.H."/>
        </authorList>
    </citation>
    <scope>NUCLEOTIDE SEQUENCE [LARGE SCALE GENOMIC DNA]</scope>
    <source>
        <strain evidence="8 9">GPM4</strain>
    </source>
</reference>
<dbReference type="SUPFAM" id="SSF52540">
    <property type="entry name" value="P-loop containing nucleoside triphosphate hydrolases"/>
    <property type="match status" value="1"/>
</dbReference>
<keyword evidence="5" id="KW-1278">Translocase</keyword>
<dbReference type="InterPro" id="IPR027417">
    <property type="entry name" value="P-loop_NTPase"/>
</dbReference>
<dbReference type="InterPro" id="IPR003439">
    <property type="entry name" value="ABC_transporter-like_ATP-bd"/>
</dbReference>
<dbReference type="GO" id="GO:0017004">
    <property type="term" value="P:cytochrome complex assembly"/>
    <property type="evidence" value="ECO:0007669"/>
    <property type="project" value="UniProtKB-KW"/>
</dbReference>
<dbReference type="PANTHER" id="PTHR43499:SF1">
    <property type="entry name" value="ABC TRANSPORTER I FAMILY MEMBER 1"/>
    <property type="match status" value="1"/>
</dbReference>
<keyword evidence="9" id="KW-1185">Reference proteome</keyword>
<organism evidence="8 9">
    <name type="scientific">Paraglaciecola mesophila</name>
    <dbReference type="NCBI Taxonomy" id="197222"/>
    <lineage>
        <taxon>Bacteria</taxon>
        <taxon>Pseudomonadati</taxon>
        <taxon>Pseudomonadota</taxon>
        <taxon>Gammaproteobacteria</taxon>
        <taxon>Alteromonadales</taxon>
        <taxon>Alteromonadaceae</taxon>
        <taxon>Paraglaciecola</taxon>
    </lineage>
</organism>
<evidence type="ECO:0000259" key="7">
    <source>
        <dbReference type="PROSITE" id="PS50893"/>
    </source>
</evidence>
<evidence type="ECO:0000313" key="9">
    <source>
        <dbReference type="Proteomes" id="UP000464524"/>
    </source>
</evidence>
<name>A0A857JR41_9ALTE</name>
<evidence type="ECO:0000256" key="2">
    <source>
        <dbReference type="ARBA" id="ARBA00022741"/>
    </source>
</evidence>
<keyword evidence="4 8" id="KW-0067">ATP-binding</keyword>
<dbReference type="GO" id="GO:0005524">
    <property type="term" value="F:ATP binding"/>
    <property type="evidence" value="ECO:0007669"/>
    <property type="project" value="UniProtKB-KW"/>
</dbReference>
<evidence type="ECO:0000256" key="3">
    <source>
        <dbReference type="ARBA" id="ARBA00022748"/>
    </source>
</evidence>
<dbReference type="Gene3D" id="3.40.50.300">
    <property type="entry name" value="P-loop containing nucleotide triphosphate hydrolases"/>
    <property type="match status" value="1"/>
</dbReference>
<dbReference type="PROSITE" id="PS00211">
    <property type="entry name" value="ABC_TRANSPORTER_1"/>
    <property type="match status" value="1"/>
</dbReference>
<dbReference type="PROSITE" id="PS50893">
    <property type="entry name" value="ABC_TRANSPORTER_2"/>
    <property type="match status" value="1"/>
</dbReference>
<protein>
    <submittedName>
        <fullName evidence="8">Cytochrome c biogenesis ATP-binding export protein CcmA</fullName>
    </submittedName>
</protein>
<evidence type="ECO:0000256" key="4">
    <source>
        <dbReference type="ARBA" id="ARBA00022840"/>
    </source>
</evidence>
<dbReference type="GO" id="GO:0016887">
    <property type="term" value="F:ATP hydrolysis activity"/>
    <property type="evidence" value="ECO:0007669"/>
    <property type="project" value="InterPro"/>
</dbReference>
<evidence type="ECO:0000256" key="1">
    <source>
        <dbReference type="ARBA" id="ARBA00022448"/>
    </source>
</evidence>
<proteinExistence type="predicted"/>
<sequence>MPLLCAHQLSVSKRDRLLFNEISFSVAAGELMYVKGPNGAGKTSLLRVLTGLVSPDEGAVLFEEQNIVNCREQYHQQLLYFGHALGVNRSLNALENLRYWCAQHGVQHTDAEIYEVLGLLGLVGLEDVTVSHLSAGQQRRVALARFWLQTSASVWILDEPFTALDVQGIALLNNRIVAHLQQGGCVVMTSHQALDVDYPTQELQLEYRI</sequence>
<keyword evidence="6" id="KW-0472">Membrane</keyword>
<feature type="domain" description="ABC transporter" evidence="7">
    <location>
        <begin position="4"/>
        <end position="207"/>
    </location>
</feature>